<evidence type="ECO:0000259" key="1">
    <source>
        <dbReference type="Pfam" id="PF03033"/>
    </source>
</evidence>
<dbReference type="GO" id="GO:0008194">
    <property type="term" value="F:UDP-glycosyltransferase activity"/>
    <property type="evidence" value="ECO:0007669"/>
    <property type="project" value="InterPro"/>
</dbReference>
<reference evidence="3" key="1">
    <citation type="submission" date="2020-02" db="EMBL/GenBank/DDBJ databases">
        <authorList>
            <person name="Meier V. D."/>
        </authorList>
    </citation>
    <scope>NUCLEOTIDE SEQUENCE</scope>
    <source>
        <strain evidence="3">AVDCRST_MAG78</strain>
    </source>
</reference>
<protein>
    <submittedName>
        <fullName evidence="3">UDP-glucose:sterol glucosyltransferase</fullName>
    </submittedName>
</protein>
<evidence type="ECO:0000259" key="2">
    <source>
        <dbReference type="Pfam" id="PF06722"/>
    </source>
</evidence>
<dbReference type="EMBL" id="CADCVB010000046">
    <property type="protein sequence ID" value="CAA9414762.1"/>
    <property type="molecule type" value="Genomic_DNA"/>
</dbReference>
<dbReference type="GO" id="GO:0005975">
    <property type="term" value="P:carbohydrate metabolic process"/>
    <property type="evidence" value="ECO:0007669"/>
    <property type="project" value="InterPro"/>
</dbReference>
<dbReference type="InterPro" id="IPR010610">
    <property type="entry name" value="EryCIII-like_C"/>
</dbReference>
<dbReference type="PANTHER" id="PTHR48050">
    <property type="entry name" value="STEROL 3-BETA-GLUCOSYLTRANSFERASE"/>
    <property type="match status" value="1"/>
</dbReference>
<dbReference type="GO" id="GO:0016758">
    <property type="term" value="F:hexosyltransferase activity"/>
    <property type="evidence" value="ECO:0007669"/>
    <property type="project" value="InterPro"/>
</dbReference>
<organism evidence="3">
    <name type="scientific">uncultured Rubrobacteraceae bacterium</name>
    <dbReference type="NCBI Taxonomy" id="349277"/>
    <lineage>
        <taxon>Bacteria</taxon>
        <taxon>Bacillati</taxon>
        <taxon>Actinomycetota</taxon>
        <taxon>Rubrobacteria</taxon>
        <taxon>Rubrobacterales</taxon>
        <taxon>Rubrobacteraceae</taxon>
        <taxon>environmental samples</taxon>
    </lineage>
</organism>
<dbReference type="FunFam" id="3.40.50.2000:FF:000009">
    <property type="entry name" value="Sterol 3-beta-glucosyltransferase UGT80A2"/>
    <property type="match status" value="1"/>
</dbReference>
<dbReference type="InterPro" id="IPR004276">
    <property type="entry name" value="GlycoTrans_28_N"/>
</dbReference>
<proteinExistence type="predicted"/>
<sequence length="434" mass="47132">MRITITTAGSRGDVQPYVALGLGLEEAGHEVRLATYAPFEGFVRGRGLGFAPISGDPGGAVAELLEAGLDPVKGARTFRRFLGEVLEQNLAENWDACRDAEAVIYSPVGFLGHHVAEKKGIPAIGAAVQPLFSRTRRFPSSLLGRPPKKLPDRGPLGGLYNYLTYPAAEQLFWQAMRPVVGKARAELGLPPLPFLGPFADLDRSRLPVLYGWSPSVLPQPPEWGDWLCTTGYWFLDYRPGWRPPEGLVDFLDAGPPPVSVGFGSMNNVDPEEVTTRVLDALRRSGQRGILLTGWGGIGNADLSDEVFKTDEIPHDWLFGRVRAAVHHGGAGTTAASLRAGPPTVVVPFFPDQAFWGWRVATLGAGPEPVPRKKLTSERLAAAILHVATDVDMQKHARLLGEKIRAESGVARAVEAFHRNVAHTKDWYRASRPGI</sequence>
<dbReference type="SUPFAM" id="SSF53756">
    <property type="entry name" value="UDP-Glycosyltransferase/glycogen phosphorylase"/>
    <property type="match status" value="1"/>
</dbReference>
<dbReference type="Pfam" id="PF06722">
    <property type="entry name" value="EryCIII-like_C"/>
    <property type="match status" value="1"/>
</dbReference>
<dbReference type="Pfam" id="PF03033">
    <property type="entry name" value="Glyco_transf_28"/>
    <property type="match status" value="1"/>
</dbReference>
<dbReference type="AlphaFoldDB" id="A0A6J4PHM6"/>
<feature type="domain" description="Glycosyltransferase family 28 N-terminal" evidence="1">
    <location>
        <begin position="3"/>
        <end position="128"/>
    </location>
</feature>
<dbReference type="InterPro" id="IPR050426">
    <property type="entry name" value="Glycosyltransferase_28"/>
</dbReference>
<accession>A0A6J4PHM6</accession>
<dbReference type="GO" id="GO:0033072">
    <property type="term" value="P:vancomycin biosynthetic process"/>
    <property type="evidence" value="ECO:0007669"/>
    <property type="project" value="UniProtKB-ARBA"/>
</dbReference>
<name>A0A6J4PHM6_9ACTN</name>
<dbReference type="CDD" id="cd03784">
    <property type="entry name" value="GT1_Gtf-like"/>
    <property type="match status" value="1"/>
</dbReference>
<dbReference type="PANTHER" id="PTHR48050:SF13">
    <property type="entry name" value="STEROL 3-BETA-GLUCOSYLTRANSFERASE UGT80A2"/>
    <property type="match status" value="1"/>
</dbReference>
<gene>
    <name evidence="3" type="ORF">AVDCRST_MAG78-610</name>
</gene>
<evidence type="ECO:0000313" key="3">
    <source>
        <dbReference type="EMBL" id="CAA9414762.1"/>
    </source>
</evidence>
<dbReference type="InterPro" id="IPR002213">
    <property type="entry name" value="UDP_glucos_trans"/>
</dbReference>
<dbReference type="Gene3D" id="3.40.50.2000">
    <property type="entry name" value="Glycogen Phosphorylase B"/>
    <property type="match status" value="2"/>
</dbReference>
<feature type="domain" description="Erythromycin biosynthesis protein CIII-like C-terminal" evidence="2">
    <location>
        <begin position="300"/>
        <end position="403"/>
    </location>
</feature>
<keyword evidence="3" id="KW-0808">Transferase</keyword>